<dbReference type="EMBL" id="JAINDJ010000076">
    <property type="protein sequence ID" value="KAG9438497.1"/>
    <property type="molecule type" value="Genomic_DNA"/>
</dbReference>
<evidence type="ECO:0000313" key="2">
    <source>
        <dbReference type="Proteomes" id="UP000825729"/>
    </source>
</evidence>
<dbReference type="Proteomes" id="UP000825729">
    <property type="component" value="Unassembled WGS sequence"/>
</dbReference>
<dbReference type="AlphaFoldDB" id="A0AAV7DSP0"/>
<organism evidence="1 2">
    <name type="scientific">Aristolochia fimbriata</name>
    <name type="common">White veined hardy Dutchman's pipe vine</name>
    <dbReference type="NCBI Taxonomy" id="158543"/>
    <lineage>
        <taxon>Eukaryota</taxon>
        <taxon>Viridiplantae</taxon>
        <taxon>Streptophyta</taxon>
        <taxon>Embryophyta</taxon>
        <taxon>Tracheophyta</taxon>
        <taxon>Spermatophyta</taxon>
        <taxon>Magnoliopsida</taxon>
        <taxon>Magnoliidae</taxon>
        <taxon>Piperales</taxon>
        <taxon>Aristolochiaceae</taxon>
        <taxon>Aristolochia</taxon>
    </lineage>
</organism>
<sequence length="76" mass="8610">MAKDSTSSLKIKTALVHYLRKWVDNEILGYDSTSSLKIKELSSHIISLPMETDTALVIIGKNGWINEIHDYGRLLH</sequence>
<accession>A0AAV7DSP0</accession>
<evidence type="ECO:0000313" key="1">
    <source>
        <dbReference type="EMBL" id="KAG9438497.1"/>
    </source>
</evidence>
<keyword evidence="2" id="KW-1185">Reference proteome</keyword>
<protein>
    <submittedName>
        <fullName evidence="1">Uncharacterized protein</fullName>
    </submittedName>
</protein>
<proteinExistence type="predicted"/>
<name>A0AAV7DSP0_ARIFI</name>
<gene>
    <name evidence="1" type="ORF">H6P81_021558</name>
</gene>
<comment type="caution">
    <text evidence="1">The sequence shown here is derived from an EMBL/GenBank/DDBJ whole genome shotgun (WGS) entry which is preliminary data.</text>
</comment>
<reference evidence="1 2" key="1">
    <citation type="submission" date="2021-07" db="EMBL/GenBank/DDBJ databases">
        <title>The Aristolochia fimbriata genome: insights into angiosperm evolution, floral development and chemical biosynthesis.</title>
        <authorList>
            <person name="Jiao Y."/>
        </authorList>
    </citation>
    <scope>NUCLEOTIDE SEQUENCE [LARGE SCALE GENOMIC DNA]</scope>
    <source>
        <strain evidence="1">IBCAS-2021</strain>
        <tissue evidence="1">Leaf</tissue>
    </source>
</reference>